<sequence length="64" mass="6957">MRHHLREVPGHQGGRRDRGLFDGADRGVTLPPAEFPPCGKAVAAYTKNLPQANFLHVAVEQIGV</sequence>
<gene>
    <name evidence="2" type="ORF">HMPREF0372_03898</name>
</gene>
<accession>G9YWI2</accession>
<name>G9YWI2_FLAPL</name>
<protein>
    <submittedName>
        <fullName evidence="2">Uncharacterized protein</fullName>
    </submittedName>
</protein>
<reference evidence="2 3" key="1">
    <citation type="submission" date="2011-08" db="EMBL/GenBank/DDBJ databases">
        <authorList>
            <person name="Weinstock G."/>
            <person name="Sodergren E."/>
            <person name="Clifton S."/>
            <person name="Fulton L."/>
            <person name="Fulton B."/>
            <person name="Courtney L."/>
            <person name="Fronick C."/>
            <person name="Harrison M."/>
            <person name="Strong C."/>
            <person name="Farmer C."/>
            <person name="Delahaunty K."/>
            <person name="Markovic C."/>
            <person name="Hall O."/>
            <person name="Minx P."/>
            <person name="Tomlinson C."/>
            <person name="Mitreva M."/>
            <person name="Hou S."/>
            <person name="Chen J."/>
            <person name="Wollam A."/>
            <person name="Pepin K.H."/>
            <person name="Johnson M."/>
            <person name="Bhonagiri V."/>
            <person name="Zhang X."/>
            <person name="Suruliraj S."/>
            <person name="Warren W."/>
            <person name="Chinwalla A."/>
            <person name="Mardis E.R."/>
            <person name="Wilson R.K."/>
        </authorList>
    </citation>
    <scope>NUCLEOTIDE SEQUENCE [LARGE SCALE GENOMIC DNA]</scope>
    <source>
        <strain evidence="2 3">ATCC 29863</strain>
    </source>
</reference>
<organism evidence="2 3">
    <name type="scientific">Flavonifractor plautii ATCC 29863</name>
    <dbReference type="NCBI Taxonomy" id="411475"/>
    <lineage>
        <taxon>Bacteria</taxon>
        <taxon>Bacillati</taxon>
        <taxon>Bacillota</taxon>
        <taxon>Clostridia</taxon>
        <taxon>Eubacteriales</taxon>
        <taxon>Oscillospiraceae</taxon>
        <taxon>Flavonifractor</taxon>
    </lineage>
</organism>
<comment type="caution">
    <text evidence="2">The sequence shown here is derived from an EMBL/GenBank/DDBJ whole genome shotgun (WGS) entry which is preliminary data.</text>
</comment>
<dbReference type="AlphaFoldDB" id="G9YWI2"/>
<dbReference type="HOGENOM" id="CLU_2861192_0_0_9"/>
<evidence type="ECO:0000313" key="3">
    <source>
        <dbReference type="Proteomes" id="UP000004459"/>
    </source>
</evidence>
<feature type="region of interest" description="Disordered" evidence="1">
    <location>
        <begin position="1"/>
        <end position="28"/>
    </location>
</feature>
<proteinExistence type="predicted"/>
<evidence type="ECO:0000313" key="2">
    <source>
        <dbReference type="EMBL" id="EHM38841.1"/>
    </source>
</evidence>
<feature type="compositionally biased region" description="Basic and acidic residues" evidence="1">
    <location>
        <begin position="1"/>
        <end position="25"/>
    </location>
</feature>
<evidence type="ECO:0000256" key="1">
    <source>
        <dbReference type="SAM" id="MobiDB-lite"/>
    </source>
</evidence>
<dbReference type="Proteomes" id="UP000004459">
    <property type="component" value="Unassembled WGS sequence"/>
</dbReference>
<dbReference type="EMBL" id="AGCK01000315">
    <property type="protein sequence ID" value="EHM38841.1"/>
    <property type="molecule type" value="Genomic_DNA"/>
</dbReference>